<dbReference type="GO" id="GO:0008483">
    <property type="term" value="F:transaminase activity"/>
    <property type="evidence" value="ECO:0007669"/>
    <property type="project" value="InterPro"/>
</dbReference>
<dbReference type="AlphaFoldDB" id="X1GNN0"/>
<evidence type="ECO:0008006" key="3">
    <source>
        <dbReference type="Google" id="ProtNLM"/>
    </source>
</evidence>
<gene>
    <name evidence="2" type="ORF">S03H2_36897</name>
</gene>
<dbReference type="EMBL" id="BARU01022675">
    <property type="protein sequence ID" value="GAH59476.1"/>
    <property type="molecule type" value="Genomic_DNA"/>
</dbReference>
<dbReference type="GO" id="GO:0030170">
    <property type="term" value="F:pyridoxal phosphate binding"/>
    <property type="evidence" value="ECO:0007669"/>
    <property type="project" value="InterPro"/>
</dbReference>
<accession>X1GNN0</accession>
<dbReference type="SUPFAM" id="SSF53383">
    <property type="entry name" value="PLP-dependent transferases"/>
    <property type="match status" value="1"/>
</dbReference>
<sequence>MSKSHQSFEKAKRVMPGGVNSPVRAFRSVNLDPIFIESGKGAKIRDIDGKEYLDYVGSWGPLIIGHGTDRITYILSFYYKKGHNQVIYRQCGLTN</sequence>
<dbReference type="InterPro" id="IPR015422">
    <property type="entry name" value="PyrdxlP-dep_Trfase_small"/>
</dbReference>
<dbReference type="PANTHER" id="PTHR43713:SF3">
    <property type="entry name" value="GLUTAMATE-1-SEMIALDEHYDE 2,1-AMINOMUTASE 1, CHLOROPLASTIC-RELATED"/>
    <property type="match status" value="1"/>
</dbReference>
<reference evidence="2" key="1">
    <citation type="journal article" date="2014" name="Front. Microbiol.">
        <title>High frequency of phylogenetically diverse reductive dehalogenase-homologous genes in deep subseafloor sedimentary metagenomes.</title>
        <authorList>
            <person name="Kawai M."/>
            <person name="Futagami T."/>
            <person name="Toyoda A."/>
            <person name="Takaki Y."/>
            <person name="Nishi S."/>
            <person name="Hori S."/>
            <person name="Arai W."/>
            <person name="Tsubouchi T."/>
            <person name="Morono Y."/>
            <person name="Uchiyama I."/>
            <person name="Ito T."/>
            <person name="Fujiyama A."/>
            <person name="Inagaki F."/>
            <person name="Takami H."/>
        </authorList>
    </citation>
    <scope>NUCLEOTIDE SEQUENCE</scope>
    <source>
        <strain evidence="2">Expedition CK06-06</strain>
    </source>
</reference>
<name>X1GNN0_9ZZZZ</name>
<dbReference type="PANTHER" id="PTHR43713">
    <property type="entry name" value="GLUTAMATE-1-SEMIALDEHYDE 2,1-AMINOMUTASE"/>
    <property type="match status" value="1"/>
</dbReference>
<evidence type="ECO:0000313" key="2">
    <source>
        <dbReference type="EMBL" id="GAH59476.1"/>
    </source>
</evidence>
<comment type="cofactor">
    <cofactor evidence="1">
        <name>pyridoxal 5'-phosphate</name>
        <dbReference type="ChEBI" id="CHEBI:597326"/>
    </cofactor>
</comment>
<dbReference type="InterPro" id="IPR015424">
    <property type="entry name" value="PyrdxlP-dep_Trfase"/>
</dbReference>
<protein>
    <recommendedName>
        <fullName evidence="3">Glutamate-1-semialdehyde 2,1-aminomutase</fullName>
    </recommendedName>
</protein>
<dbReference type="Pfam" id="PF00202">
    <property type="entry name" value="Aminotran_3"/>
    <property type="match status" value="1"/>
</dbReference>
<dbReference type="InterPro" id="IPR005814">
    <property type="entry name" value="Aminotrans_3"/>
</dbReference>
<dbReference type="Gene3D" id="3.90.1150.10">
    <property type="entry name" value="Aspartate Aminotransferase, domain 1"/>
    <property type="match status" value="1"/>
</dbReference>
<organism evidence="2">
    <name type="scientific">marine sediment metagenome</name>
    <dbReference type="NCBI Taxonomy" id="412755"/>
    <lineage>
        <taxon>unclassified sequences</taxon>
        <taxon>metagenomes</taxon>
        <taxon>ecological metagenomes</taxon>
    </lineage>
</organism>
<comment type="caution">
    <text evidence="2">The sequence shown here is derived from an EMBL/GenBank/DDBJ whole genome shotgun (WGS) entry which is preliminary data.</text>
</comment>
<evidence type="ECO:0000256" key="1">
    <source>
        <dbReference type="ARBA" id="ARBA00001933"/>
    </source>
</evidence>
<proteinExistence type="predicted"/>